<dbReference type="InterPro" id="IPR001005">
    <property type="entry name" value="SANT/Myb"/>
</dbReference>
<evidence type="ECO:0000256" key="3">
    <source>
        <dbReference type="SAM" id="MobiDB-lite"/>
    </source>
</evidence>
<dbReference type="GO" id="GO:0005634">
    <property type="term" value="C:nucleus"/>
    <property type="evidence" value="ECO:0007669"/>
    <property type="project" value="UniProtKB-SubCell"/>
</dbReference>
<feature type="domain" description="Myb-like" evidence="4">
    <location>
        <begin position="420"/>
        <end position="482"/>
    </location>
</feature>
<dbReference type="InterPro" id="IPR009057">
    <property type="entry name" value="Homeodomain-like_sf"/>
</dbReference>
<feature type="compositionally biased region" description="Polar residues" evidence="3">
    <location>
        <begin position="920"/>
        <end position="929"/>
    </location>
</feature>
<protein>
    <recommendedName>
        <fullName evidence="8">Telomeric repeat-binding factor</fullName>
    </recommendedName>
</protein>
<feature type="compositionally biased region" description="Basic and acidic residues" evidence="3">
    <location>
        <begin position="756"/>
        <end position="771"/>
    </location>
</feature>
<dbReference type="Gene3D" id="1.10.246.220">
    <property type="match status" value="2"/>
</dbReference>
<comment type="caution">
    <text evidence="6">The sequence shown here is derived from an EMBL/GenBank/DDBJ whole genome shotgun (WGS) entry which is preliminary data.</text>
</comment>
<keyword evidence="7" id="KW-1185">Reference proteome</keyword>
<keyword evidence="2" id="KW-0539">Nucleus</keyword>
<dbReference type="Pfam" id="PF00249">
    <property type="entry name" value="Myb_DNA-binding"/>
    <property type="match status" value="1"/>
</dbReference>
<evidence type="ECO:0000259" key="5">
    <source>
        <dbReference type="PROSITE" id="PS51294"/>
    </source>
</evidence>
<feature type="domain" description="Myb-like" evidence="4">
    <location>
        <begin position="960"/>
        <end position="1015"/>
    </location>
</feature>
<reference evidence="6 7" key="1">
    <citation type="submission" date="2019-01" db="EMBL/GenBank/DDBJ databases">
        <title>Sequencing of cultivated peanut Arachis hypogaea provides insights into genome evolution and oil improvement.</title>
        <authorList>
            <person name="Chen X."/>
        </authorList>
    </citation>
    <scope>NUCLEOTIDE SEQUENCE [LARGE SCALE GENOMIC DNA]</scope>
    <source>
        <strain evidence="7">cv. Fuhuasheng</strain>
        <tissue evidence="6">Leaves</tissue>
    </source>
</reference>
<feature type="compositionally biased region" description="Basic and acidic residues" evidence="3">
    <location>
        <begin position="871"/>
        <end position="885"/>
    </location>
</feature>
<evidence type="ECO:0000313" key="7">
    <source>
        <dbReference type="Proteomes" id="UP000289738"/>
    </source>
</evidence>
<name>A0A445AMC9_ARAHY</name>
<evidence type="ECO:0000313" key="6">
    <source>
        <dbReference type="EMBL" id="RYR27612.1"/>
    </source>
</evidence>
<evidence type="ECO:0000256" key="2">
    <source>
        <dbReference type="ARBA" id="ARBA00023242"/>
    </source>
</evidence>
<dbReference type="PROSITE" id="PS51294">
    <property type="entry name" value="HTH_MYB"/>
    <property type="match status" value="1"/>
</dbReference>
<proteinExistence type="predicted"/>
<dbReference type="PANTHER" id="PTHR46993">
    <property type="entry name" value="MYB TRANSCRIPTION FACTOR"/>
    <property type="match status" value="1"/>
</dbReference>
<dbReference type="Proteomes" id="UP000289738">
    <property type="component" value="Chromosome B01"/>
</dbReference>
<gene>
    <name evidence="6" type="ORF">Ahy_B01g051626</name>
</gene>
<dbReference type="PANTHER" id="PTHR46993:SF6">
    <property type="entry name" value="MYB TRANSCRIPTION FACTOR"/>
    <property type="match status" value="1"/>
</dbReference>
<evidence type="ECO:0008006" key="8">
    <source>
        <dbReference type="Google" id="ProtNLM"/>
    </source>
</evidence>
<dbReference type="InterPro" id="IPR017930">
    <property type="entry name" value="Myb_dom"/>
</dbReference>
<organism evidence="6 7">
    <name type="scientific">Arachis hypogaea</name>
    <name type="common">Peanut</name>
    <dbReference type="NCBI Taxonomy" id="3818"/>
    <lineage>
        <taxon>Eukaryota</taxon>
        <taxon>Viridiplantae</taxon>
        <taxon>Streptophyta</taxon>
        <taxon>Embryophyta</taxon>
        <taxon>Tracheophyta</taxon>
        <taxon>Spermatophyta</taxon>
        <taxon>Magnoliopsida</taxon>
        <taxon>eudicotyledons</taxon>
        <taxon>Gunneridae</taxon>
        <taxon>Pentapetalae</taxon>
        <taxon>rosids</taxon>
        <taxon>fabids</taxon>
        <taxon>Fabales</taxon>
        <taxon>Fabaceae</taxon>
        <taxon>Papilionoideae</taxon>
        <taxon>50 kb inversion clade</taxon>
        <taxon>dalbergioids sensu lato</taxon>
        <taxon>Dalbergieae</taxon>
        <taxon>Pterocarpus clade</taxon>
        <taxon>Arachis</taxon>
    </lineage>
</organism>
<feature type="compositionally biased region" description="Basic and acidic residues" evidence="3">
    <location>
        <begin position="251"/>
        <end position="274"/>
    </location>
</feature>
<feature type="domain" description="HTH myb-type" evidence="5">
    <location>
        <begin position="962"/>
        <end position="1019"/>
    </location>
</feature>
<feature type="region of interest" description="Disordered" evidence="3">
    <location>
        <begin position="741"/>
        <end position="813"/>
    </location>
</feature>
<dbReference type="PROSITE" id="PS50090">
    <property type="entry name" value="MYB_LIKE"/>
    <property type="match status" value="2"/>
</dbReference>
<sequence>MDPDIARWVAEFHLRSSAPDSLVSKILKVLNLSGADPNLKKTLHLRTLRSQLCNASITETALEILEQIEAIDRNDAVPIIDSMRRAYCAVAVECTVKYLAASDDGTTSGKYLSAVTRIWRGRVEELEQRQSELFFDETARWRDDIEAALFDTRVSDRLKELNTRNDAFTEVRFYLQEVWETMGPSFLESVAEMTKNKVKTKGKGKGLPNVILNPVPETIVAGCTTGVCRNASGAEQARDHGVDDNGDGDNDGSRCMDGVEVKRAEGSVDGTQEHAKKKKARGSPQLQRKPPAFRRCSRGVKMSTAEELGTERSWRKNDTNHDRSKLARKGTNHEQPMENHSGDVDVRNSNTCRTIFPYQPKDAEHKKSPSVHHSRVKAERPNSIELNKTAHKRPKLMEPSGTSQTYEWNDSIENMPDGMQPRRKNRKWSSLEEETLRTGVQMFGAGNWKTIQSFYSNVFEHRQAVCNQCSKVDLKDKWRNMMRSSPNLPIRVVLTAEFSTESKQTMDPDIARWVAEFHLRSSAPDSLVSKILRVLNLSGADPKLKKTLLLRTLRSQLCNASITETALEILEQIEAIDRNDAVPIIDSMRRAYCAVAVECTVKFLAASYDGTTSGEYLSAVTRIWRGRVEELEQRQSELFFDEIARWRDDIEAALFDTRVSDRLKELNTRNDAFTEVRFYLQEVWETMGPSFLESVAEMTKNKGKTKGKGKELPNVILNPVPETRVAGCTTGVCRNASGAEHARDHGVDDNGDDDNDGSRCMDGVEVKRAEGSVDGTQEPAKEKKARGNPQLQRKLPAFRRCSRGVKMSSAEELGTERSWRKNDTVLSGEVKTARESLKSSFSELRALVNDPLPEALDISDAVRSKLARKGTNHEQPMENHSRDVDVPNSNTCRAIIPYQPKDAEHKKSPSVRHSRVNAERPNSTEPNNTAHKRPSLMEPNGTSQTYEWNDSIENMPNGMQLRRKKRKWSSLEEETLRTGVQMFGAGNWKTIQSFYSDVFEHRLAVDLKDKWRNMMRYINARLFGKLETEGNAADFVAIDYR</sequence>
<feature type="compositionally biased region" description="Polar residues" evidence="3">
    <location>
        <begin position="400"/>
        <end position="412"/>
    </location>
</feature>
<feature type="region of interest" description="Disordered" evidence="3">
    <location>
        <begin position="394"/>
        <end position="430"/>
    </location>
</feature>
<dbReference type="SUPFAM" id="SSF46689">
    <property type="entry name" value="Homeodomain-like"/>
    <property type="match status" value="2"/>
</dbReference>
<dbReference type="AlphaFoldDB" id="A0A445AMC9"/>
<dbReference type="CDD" id="cd11660">
    <property type="entry name" value="SANT_TRF"/>
    <property type="match status" value="2"/>
</dbReference>
<dbReference type="SMART" id="SM00717">
    <property type="entry name" value="SANT"/>
    <property type="match status" value="2"/>
</dbReference>
<feature type="region of interest" description="Disordered" evidence="3">
    <location>
        <begin position="866"/>
        <end position="942"/>
    </location>
</feature>
<dbReference type="EMBL" id="SDMP01000011">
    <property type="protein sequence ID" value="RYR27612.1"/>
    <property type="molecule type" value="Genomic_DNA"/>
</dbReference>
<dbReference type="STRING" id="3818.A0A445AMC9"/>
<evidence type="ECO:0000259" key="4">
    <source>
        <dbReference type="PROSITE" id="PS50090"/>
    </source>
</evidence>
<comment type="subcellular location">
    <subcellularLocation>
        <location evidence="1">Nucleus</location>
    </subcellularLocation>
</comment>
<feature type="region of interest" description="Disordered" evidence="3">
    <location>
        <begin position="236"/>
        <end position="348"/>
    </location>
</feature>
<feature type="compositionally biased region" description="Basic and acidic residues" evidence="3">
    <location>
        <begin position="309"/>
        <end position="346"/>
    </location>
</feature>
<accession>A0A445AMC9</accession>
<evidence type="ECO:0000256" key="1">
    <source>
        <dbReference type="ARBA" id="ARBA00004123"/>
    </source>
</evidence>